<gene>
    <name evidence="1" type="ORF">TcWFU_006228</name>
</gene>
<reference evidence="1 2" key="1">
    <citation type="journal article" date="2022" name="Front. Cell. Infect. Microbiol.">
        <title>The Genomes of Two Strains of Taenia crassiceps the Animal Model for the Study of Human Cysticercosis.</title>
        <authorList>
            <person name="Bobes R.J."/>
            <person name="Estrada K."/>
            <person name="Rios-Valencia D.G."/>
            <person name="Calderon-Gallegos A."/>
            <person name="de la Torre P."/>
            <person name="Carrero J.C."/>
            <person name="Sanchez-Flores A."/>
            <person name="Laclette J.P."/>
        </authorList>
    </citation>
    <scope>NUCLEOTIDE SEQUENCE [LARGE SCALE GENOMIC DNA]</scope>
    <source>
        <strain evidence="1">WFUcys</strain>
    </source>
</reference>
<accession>A0ABR4Q9P7</accession>
<proteinExistence type="predicted"/>
<organism evidence="1 2">
    <name type="scientific">Taenia crassiceps</name>
    <dbReference type="NCBI Taxonomy" id="6207"/>
    <lineage>
        <taxon>Eukaryota</taxon>
        <taxon>Metazoa</taxon>
        <taxon>Spiralia</taxon>
        <taxon>Lophotrochozoa</taxon>
        <taxon>Platyhelminthes</taxon>
        <taxon>Cestoda</taxon>
        <taxon>Eucestoda</taxon>
        <taxon>Cyclophyllidea</taxon>
        <taxon>Taeniidae</taxon>
        <taxon>Taenia</taxon>
    </lineage>
</organism>
<dbReference type="EMBL" id="JAKROA010000006">
    <property type="protein sequence ID" value="KAL5106277.1"/>
    <property type="molecule type" value="Genomic_DNA"/>
</dbReference>
<sequence>MKNNSLIFFSRWKTEKDVILSASVPKMQLRNGQPRRYAEVGGQPSASPLCLRHFKSVQHYDLAIQLCFHLRRGATDQPHLDQADATMKTCYRSTAEAAGNGDLSHSALPSPSTLKAEFGTQASIACR</sequence>
<name>A0ABR4Q9P7_9CEST</name>
<evidence type="ECO:0000313" key="1">
    <source>
        <dbReference type="EMBL" id="KAL5106277.1"/>
    </source>
</evidence>
<keyword evidence="2" id="KW-1185">Reference proteome</keyword>
<comment type="caution">
    <text evidence="1">The sequence shown here is derived from an EMBL/GenBank/DDBJ whole genome shotgun (WGS) entry which is preliminary data.</text>
</comment>
<protein>
    <submittedName>
        <fullName evidence="1">Uncharacterized protein</fullName>
    </submittedName>
</protein>
<evidence type="ECO:0000313" key="2">
    <source>
        <dbReference type="Proteomes" id="UP001651158"/>
    </source>
</evidence>
<dbReference type="Proteomes" id="UP001651158">
    <property type="component" value="Unassembled WGS sequence"/>
</dbReference>